<dbReference type="Proteomes" id="UP001515480">
    <property type="component" value="Unassembled WGS sequence"/>
</dbReference>
<accession>A0AB34JMC5</accession>
<evidence type="ECO:0000313" key="2">
    <source>
        <dbReference type="EMBL" id="KAL1523086.1"/>
    </source>
</evidence>
<name>A0AB34JMC5_PRYPA</name>
<dbReference type="AlphaFoldDB" id="A0AB34JMC5"/>
<evidence type="ECO:0000313" key="3">
    <source>
        <dbReference type="Proteomes" id="UP001515480"/>
    </source>
</evidence>
<comment type="caution">
    <text evidence="2">The sequence shown here is derived from an EMBL/GenBank/DDBJ whole genome shotgun (WGS) entry which is preliminary data.</text>
</comment>
<dbReference type="EMBL" id="JBGBPQ010000006">
    <property type="protein sequence ID" value="KAL1523086.1"/>
    <property type="molecule type" value="Genomic_DNA"/>
</dbReference>
<protein>
    <recommendedName>
        <fullName evidence="4">Lipid-binding serum glycoprotein N-terminal domain-containing protein</fullName>
    </recommendedName>
</protein>
<feature type="signal peptide" evidence="1">
    <location>
        <begin position="1"/>
        <end position="15"/>
    </location>
</feature>
<feature type="chain" id="PRO_5044276643" description="Lipid-binding serum glycoprotein N-terminal domain-containing protein" evidence="1">
    <location>
        <begin position="16"/>
        <end position="306"/>
    </location>
</feature>
<gene>
    <name evidence="2" type="ORF">AB1Y20_018046</name>
</gene>
<sequence length="306" mass="33039">MVLLLAAGILHVAAAAGSGVGDPDLFQVARQVILTKALRKVGLEDTIDSPSFQWNSQAGEGLVGATQMVVRFLLMPMVKFAAQQVEPFEVDDKPVQSSTLLPALSVAFNVTKVRVEGMSSLSEMKLRAAGSNRLTTSSTFNFLRTEIWVDVDALPLGLRKAAMHMHLCVSTVLKNVSFEVEWRCEASKKAVREALLGRVLNQGTPSGQKLKRQGSHTPLLEALDAEDVRVRIKGNLELNVEDAGHHGQSPPSMLWTMLSGALSRQLKKTLEKQIGEAMLDAIRSSIAQTTGKKMARLGTGAANECA</sequence>
<proteinExistence type="predicted"/>
<reference evidence="2 3" key="1">
    <citation type="journal article" date="2024" name="Science">
        <title>Giant polyketide synthase enzymes in the biosynthesis of giant marine polyether toxins.</title>
        <authorList>
            <person name="Fallon T.R."/>
            <person name="Shende V.V."/>
            <person name="Wierzbicki I.H."/>
            <person name="Pendleton A.L."/>
            <person name="Watervoot N.F."/>
            <person name="Auber R.P."/>
            <person name="Gonzalez D.J."/>
            <person name="Wisecaver J.H."/>
            <person name="Moore B.S."/>
        </authorList>
    </citation>
    <scope>NUCLEOTIDE SEQUENCE [LARGE SCALE GENOMIC DNA]</scope>
    <source>
        <strain evidence="2 3">12B1</strain>
    </source>
</reference>
<evidence type="ECO:0000256" key="1">
    <source>
        <dbReference type="SAM" id="SignalP"/>
    </source>
</evidence>
<keyword evidence="1" id="KW-0732">Signal</keyword>
<evidence type="ECO:0008006" key="4">
    <source>
        <dbReference type="Google" id="ProtNLM"/>
    </source>
</evidence>
<organism evidence="2 3">
    <name type="scientific">Prymnesium parvum</name>
    <name type="common">Toxic golden alga</name>
    <dbReference type="NCBI Taxonomy" id="97485"/>
    <lineage>
        <taxon>Eukaryota</taxon>
        <taxon>Haptista</taxon>
        <taxon>Haptophyta</taxon>
        <taxon>Prymnesiophyceae</taxon>
        <taxon>Prymnesiales</taxon>
        <taxon>Prymnesiaceae</taxon>
        <taxon>Prymnesium</taxon>
    </lineage>
</organism>
<keyword evidence="3" id="KW-1185">Reference proteome</keyword>